<feature type="region of interest" description="Disordered" evidence="1">
    <location>
        <begin position="578"/>
        <end position="626"/>
    </location>
</feature>
<evidence type="ECO:0000256" key="1">
    <source>
        <dbReference type="SAM" id="MobiDB-lite"/>
    </source>
</evidence>
<feature type="compositionally biased region" description="Basic and acidic residues" evidence="1">
    <location>
        <begin position="50"/>
        <end position="60"/>
    </location>
</feature>
<feature type="compositionally biased region" description="Pro residues" evidence="1">
    <location>
        <begin position="708"/>
        <end position="717"/>
    </location>
</feature>
<feature type="region of interest" description="Disordered" evidence="1">
    <location>
        <begin position="844"/>
        <end position="882"/>
    </location>
</feature>
<sequence length="882" mass="93791">MHADATEPCKASSAKAPMRCPHALAPHPYNIDGSELLPAPKATTGAHVRGTRDPLEEVRSLRTQRRRYSSNRHPHRRASPPLGKGDGKDNSGSARAHQTYRSETRSDRHHVRRSSTEIQLGLGHQPRRSSPIISAELPRTRHRDPHVPELLSEEDQTSSYLRSPPRRSRSTLKHLFRQLEAEAAQLLCLPKHGSKPAGMPGSVGGNDHSSSRESHREAHRSAKELYQELFLQALEDGAAWEHRARALEASVQAHSKREEHLARQLQRTQQKLALLAAYVEGAERVAAVVSPERSTVPALPPRRPVRTTTTAATSLMNDTRREFSIEHGGGAAAAGRAPLPRRQPSRSAVSDLIRGSLGRSLDLAYGGGGSSSSSSGVAERGYDQENPQLEGADTCFSCLTHSTEFAAGGHHRQWSDEERGFEAADESAEEAGEARQPLLETDLDEVGEGDAEALESEEAFQSRFMEFSRTAQAVLQTPSPMLPHSTRGRQHGARQQLLPCDPASPPSMDCLASSSPSLTRGTAGCVGSSPSSAASAAEIQPLAHTTTAAAPLGVEALKASAAGVKIWAAATPAIPASPFIAPQSDDSPSNDTLSKHETESPAVEASDVPVPQHPSSTSASSQARKPTLTFSVASAAKDLLTLMRSRDSTLSYEPRPSPKATQDISLLAVSAAAGVGGVQSTVGLQTSSSLTQAEEGRLRQQHPSQLPIAPPLRPTPSPTASHSHSVDYEVTVNDGHRQRTTRPSASSVESAAASSKSPSTPMLIAPAPSSIAPRALEQKESHSISAPIAAMDLLRHLSSNASPPFVLTPSRLSGQGKETMLREGGEGVGGDRAANIGVRAAIEGAHSQQSMDSTARQLRAVSTSQSEEWESVDTSSSTRQSS</sequence>
<organism evidence="2 3">
    <name type="scientific">Leptomonas seymouri</name>
    <dbReference type="NCBI Taxonomy" id="5684"/>
    <lineage>
        <taxon>Eukaryota</taxon>
        <taxon>Discoba</taxon>
        <taxon>Euglenozoa</taxon>
        <taxon>Kinetoplastea</taxon>
        <taxon>Metakinetoplastina</taxon>
        <taxon>Trypanosomatida</taxon>
        <taxon>Trypanosomatidae</taxon>
        <taxon>Leishmaniinae</taxon>
        <taxon>Leptomonas</taxon>
    </lineage>
</organism>
<keyword evidence="3" id="KW-1185">Reference proteome</keyword>
<dbReference type="VEuPathDB" id="TriTrypDB:Lsey_0126_0140"/>
<feature type="compositionally biased region" description="Polar residues" evidence="1">
    <location>
        <begin position="613"/>
        <end position="626"/>
    </location>
</feature>
<feature type="compositionally biased region" description="Basic residues" evidence="1">
    <location>
        <begin position="62"/>
        <end position="78"/>
    </location>
</feature>
<dbReference type="OMA" id="SAKREAH"/>
<dbReference type="AlphaFoldDB" id="A0A0N1HWN5"/>
<protein>
    <submittedName>
        <fullName evidence="2">Uncharacterized protein</fullName>
    </submittedName>
</protein>
<feature type="compositionally biased region" description="Low complexity" evidence="1">
    <location>
        <begin position="872"/>
        <end position="882"/>
    </location>
</feature>
<feature type="region of interest" description="Disordered" evidence="1">
    <location>
        <begin position="191"/>
        <end position="221"/>
    </location>
</feature>
<dbReference type="Proteomes" id="UP000038009">
    <property type="component" value="Unassembled WGS sequence"/>
</dbReference>
<feature type="region of interest" description="Disordered" evidence="1">
    <location>
        <begin position="363"/>
        <end position="382"/>
    </location>
</feature>
<feature type="compositionally biased region" description="Polar residues" evidence="1">
    <location>
        <begin position="846"/>
        <end position="866"/>
    </location>
</feature>
<accession>A0A0N1HWN5</accession>
<evidence type="ECO:0000313" key="2">
    <source>
        <dbReference type="EMBL" id="KPI86538.1"/>
    </source>
</evidence>
<evidence type="ECO:0000313" key="3">
    <source>
        <dbReference type="Proteomes" id="UP000038009"/>
    </source>
</evidence>
<feature type="region of interest" description="Disordered" evidence="1">
    <location>
        <begin position="507"/>
        <end position="532"/>
    </location>
</feature>
<comment type="caution">
    <text evidence="2">The sequence shown here is derived from an EMBL/GenBank/DDBJ whole genome shotgun (WGS) entry which is preliminary data.</text>
</comment>
<feature type="region of interest" description="Disordered" evidence="1">
    <location>
        <begin position="1"/>
        <end position="168"/>
    </location>
</feature>
<feature type="region of interest" description="Disordered" evidence="1">
    <location>
        <begin position="686"/>
        <end position="766"/>
    </location>
</feature>
<feature type="region of interest" description="Disordered" evidence="1">
    <location>
        <begin position="327"/>
        <end position="349"/>
    </location>
</feature>
<feature type="compositionally biased region" description="Low complexity" evidence="1">
    <location>
        <begin position="744"/>
        <end position="766"/>
    </location>
</feature>
<name>A0A0N1HWN5_LEPSE</name>
<gene>
    <name evidence="2" type="ORF">ABL78_4403</name>
</gene>
<reference evidence="2 3" key="1">
    <citation type="journal article" date="2015" name="PLoS Pathog.">
        <title>Leptomonas seymouri: Adaptations to the Dixenous Life Cycle Analyzed by Genome Sequencing, Transcriptome Profiling and Co-infection with Leishmania donovani.</title>
        <authorList>
            <person name="Kraeva N."/>
            <person name="Butenko A."/>
            <person name="Hlavacova J."/>
            <person name="Kostygov A."/>
            <person name="Myskova J."/>
            <person name="Grybchuk D."/>
            <person name="Lestinova T."/>
            <person name="Votypka J."/>
            <person name="Volf P."/>
            <person name="Opperdoes F."/>
            <person name="Flegontov P."/>
            <person name="Lukes J."/>
            <person name="Yurchenko V."/>
        </authorList>
    </citation>
    <scope>NUCLEOTIDE SEQUENCE [LARGE SCALE GENOMIC DNA]</scope>
    <source>
        <strain evidence="2 3">ATCC 30220</strain>
    </source>
</reference>
<feature type="compositionally biased region" description="Basic and acidic residues" evidence="1">
    <location>
        <begin position="209"/>
        <end position="221"/>
    </location>
</feature>
<dbReference type="EMBL" id="LJSK01000126">
    <property type="protein sequence ID" value="KPI86538.1"/>
    <property type="molecule type" value="Genomic_DNA"/>
</dbReference>
<dbReference type="OrthoDB" id="267912at2759"/>
<proteinExistence type="predicted"/>